<protein>
    <submittedName>
        <fullName evidence="1">Uncharacterized protein</fullName>
    </submittedName>
</protein>
<evidence type="ECO:0000313" key="1">
    <source>
        <dbReference type="EMBL" id="QQC63751.1"/>
    </source>
</evidence>
<dbReference type="EMBL" id="CP066075">
    <property type="protein sequence ID" value="QQC63751.1"/>
    <property type="molecule type" value="Genomic_DNA"/>
</dbReference>
<reference evidence="1 2" key="1">
    <citation type="submission" date="2020-12" db="EMBL/GenBank/DDBJ databases">
        <title>FDA dAtabase for Regulatory Grade micrObial Sequences (FDA-ARGOS): Supporting development and validation of Infectious Disease Dx tests.</title>
        <authorList>
            <person name="Nelson B."/>
            <person name="Plummer A."/>
            <person name="Tallon L."/>
            <person name="Sadzewicz L."/>
            <person name="Zhao X."/>
            <person name="Boylan J."/>
            <person name="Ott S."/>
            <person name="Bowen H."/>
            <person name="Vavikolanu K."/>
            <person name="Mehta A."/>
            <person name="Aluvathingal J."/>
            <person name="Nadendla S."/>
            <person name="Myers T."/>
            <person name="Yan Y."/>
            <person name="Sichtig H."/>
        </authorList>
    </citation>
    <scope>NUCLEOTIDE SEQUENCE [LARGE SCALE GENOMIC DNA]</scope>
    <source>
        <strain evidence="1 2">FDAARGOS_1049</strain>
    </source>
</reference>
<dbReference type="Proteomes" id="UP000595610">
    <property type="component" value="Chromosome 1"/>
</dbReference>
<dbReference type="PANTHER" id="PTHR37549">
    <property type="entry name" value="LIPOPROTEIN LPRI"/>
    <property type="match status" value="1"/>
</dbReference>
<dbReference type="PANTHER" id="PTHR37549:SF1">
    <property type="entry name" value="LIPOPROTEIN LPRI"/>
    <property type="match status" value="1"/>
</dbReference>
<dbReference type="GO" id="GO:0005576">
    <property type="term" value="C:extracellular region"/>
    <property type="evidence" value="ECO:0007669"/>
    <property type="project" value="TreeGrafter"/>
</dbReference>
<keyword evidence="2" id="KW-1185">Reference proteome</keyword>
<dbReference type="KEGG" id="pgis:I6I06_15850"/>
<accession>A0A7T4N1Y5</accession>
<gene>
    <name evidence="1" type="ORF">I6I06_15850</name>
</gene>
<name>A0A7T4N1Y5_9BURK</name>
<sequence>MVSFDRPPGLLSKTSLRTYEIADRKKLMALINCSECRTEISKTAATCPKCGNSIRAIGAGPVGRKLGGAAAVFFATLIAATFIEGKSADKPVQGSTAVSGGAVVLQAASSNTANTAAQTPAPTESTPPAAANRVAETAIPPASVPTTAMSAGAAKPSFDCAHVHSTPERLICGNPELAAHDRDLAVVFARARAAANDQAAFKEQERQRWNYRERTCRDKDCLVRWYADQKADLTQIAATGNVPGS</sequence>
<organism evidence="1 2">
    <name type="scientific">Paraburkholderia ginsengisoli</name>
    <dbReference type="NCBI Taxonomy" id="311231"/>
    <lineage>
        <taxon>Bacteria</taxon>
        <taxon>Pseudomonadati</taxon>
        <taxon>Pseudomonadota</taxon>
        <taxon>Betaproteobacteria</taxon>
        <taxon>Burkholderiales</taxon>
        <taxon>Burkholderiaceae</taxon>
        <taxon>Paraburkholderia</taxon>
    </lineage>
</organism>
<proteinExistence type="predicted"/>
<dbReference type="RefSeq" id="WP_157004101.1">
    <property type="nucleotide sequence ID" value="NZ_CP066075.1"/>
</dbReference>
<dbReference type="AlphaFoldDB" id="A0A7T4N1Y5"/>
<dbReference type="InterPro" id="IPR052755">
    <property type="entry name" value="Lysozyme_Inhibitor_LprI"/>
</dbReference>
<evidence type="ECO:0000313" key="2">
    <source>
        <dbReference type="Proteomes" id="UP000595610"/>
    </source>
</evidence>